<accession>A0ABN3A3Z6</accession>
<sequence>MTAFAGMAGGVYAVFVPWLGVHGYYGDRALRQWMAGDTSPYDLNELTTGIWVYVSLGLLSVLAFAAAARRTWLRRTAGILTLPVCALSVLATLNTVGTIRWWGGSRLIDDDLLDDPDHFFTLTTADHWAIAAALLLTLGTVVVTLAGAVEPRLTNDQVRLRAAGYRD</sequence>
<keyword evidence="1" id="KW-0812">Transmembrane</keyword>
<feature type="transmembrane region" description="Helical" evidence="1">
    <location>
        <begin position="7"/>
        <end position="25"/>
    </location>
</feature>
<proteinExistence type="predicted"/>
<organism evidence="2 3">
    <name type="scientific">Kitasatospora kazusensis</name>
    <dbReference type="NCBI Taxonomy" id="407974"/>
    <lineage>
        <taxon>Bacteria</taxon>
        <taxon>Bacillati</taxon>
        <taxon>Actinomycetota</taxon>
        <taxon>Actinomycetes</taxon>
        <taxon>Kitasatosporales</taxon>
        <taxon>Streptomycetaceae</taxon>
        <taxon>Kitasatospora</taxon>
    </lineage>
</organism>
<gene>
    <name evidence="2" type="ORF">GCM10009760_51290</name>
</gene>
<protein>
    <recommendedName>
        <fullName evidence="4">DUF3995 domain-containing protein</fullName>
    </recommendedName>
</protein>
<evidence type="ECO:0000313" key="3">
    <source>
        <dbReference type="Proteomes" id="UP001422759"/>
    </source>
</evidence>
<feature type="transmembrane region" description="Helical" evidence="1">
    <location>
        <begin position="128"/>
        <end position="149"/>
    </location>
</feature>
<comment type="caution">
    <text evidence="2">The sequence shown here is derived from an EMBL/GenBank/DDBJ whole genome shotgun (WGS) entry which is preliminary data.</text>
</comment>
<dbReference type="RefSeq" id="WP_344468323.1">
    <property type="nucleotide sequence ID" value="NZ_BAAANT010000038.1"/>
</dbReference>
<name>A0ABN3A3Z6_9ACTN</name>
<evidence type="ECO:0000313" key="2">
    <source>
        <dbReference type="EMBL" id="GAA2153507.1"/>
    </source>
</evidence>
<feature type="transmembrane region" description="Helical" evidence="1">
    <location>
        <begin position="80"/>
        <end position="103"/>
    </location>
</feature>
<dbReference type="EMBL" id="BAAANT010000038">
    <property type="protein sequence ID" value="GAA2153507.1"/>
    <property type="molecule type" value="Genomic_DNA"/>
</dbReference>
<feature type="transmembrane region" description="Helical" evidence="1">
    <location>
        <begin position="50"/>
        <end position="68"/>
    </location>
</feature>
<evidence type="ECO:0008006" key="4">
    <source>
        <dbReference type="Google" id="ProtNLM"/>
    </source>
</evidence>
<keyword evidence="3" id="KW-1185">Reference proteome</keyword>
<reference evidence="2 3" key="1">
    <citation type="journal article" date="2019" name="Int. J. Syst. Evol. Microbiol.">
        <title>The Global Catalogue of Microorganisms (GCM) 10K type strain sequencing project: providing services to taxonomists for standard genome sequencing and annotation.</title>
        <authorList>
            <consortium name="The Broad Institute Genomics Platform"/>
            <consortium name="The Broad Institute Genome Sequencing Center for Infectious Disease"/>
            <person name="Wu L."/>
            <person name="Ma J."/>
        </authorList>
    </citation>
    <scope>NUCLEOTIDE SEQUENCE [LARGE SCALE GENOMIC DNA]</scope>
    <source>
        <strain evidence="2 3">JCM 14560</strain>
    </source>
</reference>
<keyword evidence="1" id="KW-0472">Membrane</keyword>
<keyword evidence="1" id="KW-1133">Transmembrane helix</keyword>
<dbReference type="Proteomes" id="UP001422759">
    <property type="component" value="Unassembled WGS sequence"/>
</dbReference>
<evidence type="ECO:0000256" key="1">
    <source>
        <dbReference type="SAM" id="Phobius"/>
    </source>
</evidence>